<evidence type="ECO:0000256" key="5">
    <source>
        <dbReference type="ARBA" id="ARBA00023014"/>
    </source>
</evidence>
<keyword evidence="1" id="KW-0001">2Fe-2S</keyword>
<dbReference type="GO" id="GO:0046872">
    <property type="term" value="F:metal ion binding"/>
    <property type="evidence" value="ECO:0007669"/>
    <property type="project" value="UniProtKB-KW"/>
</dbReference>
<dbReference type="RefSeq" id="WP_184770354.1">
    <property type="nucleotide sequence ID" value="NZ_JACHGI010000007.1"/>
</dbReference>
<keyword evidence="4" id="KW-0408">Iron</keyword>
<protein>
    <recommendedName>
        <fullName evidence="6">Rieske domain-containing protein</fullName>
    </recommendedName>
</protein>
<dbReference type="GO" id="GO:0051537">
    <property type="term" value="F:2 iron, 2 sulfur cluster binding"/>
    <property type="evidence" value="ECO:0007669"/>
    <property type="project" value="UniProtKB-KW"/>
</dbReference>
<gene>
    <name evidence="7" type="ORF">HNQ96_003884</name>
</gene>
<evidence type="ECO:0000259" key="6">
    <source>
        <dbReference type="PROSITE" id="PS51296"/>
    </source>
</evidence>
<dbReference type="PANTHER" id="PTHR43756">
    <property type="entry name" value="CHOLINE MONOOXYGENASE, CHLOROPLASTIC"/>
    <property type="match status" value="1"/>
</dbReference>
<keyword evidence="3" id="KW-0560">Oxidoreductase</keyword>
<proteinExistence type="predicted"/>
<keyword evidence="2" id="KW-0479">Metal-binding</keyword>
<organism evidence="7 8">
    <name type="scientific">Aminobacter carboxidus</name>
    <dbReference type="NCBI Taxonomy" id="376165"/>
    <lineage>
        <taxon>Bacteria</taxon>
        <taxon>Pseudomonadati</taxon>
        <taxon>Pseudomonadota</taxon>
        <taxon>Alphaproteobacteria</taxon>
        <taxon>Hyphomicrobiales</taxon>
        <taxon>Phyllobacteriaceae</taxon>
        <taxon>Aminobacter</taxon>
    </lineage>
</organism>
<comment type="caution">
    <text evidence="7">The sequence shown here is derived from an EMBL/GenBank/DDBJ whole genome shotgun (WGS) entry which is preliminary data.</text>
</comment>
<dbReference type="SUPFAM" id="SSF50022">
    <property type="entry name" value="ISP domain"/>
    <property type="match status" value="1"/>
</dbReference>
<evidence type="ECO:0000256" key="1">
    <source>
        <dbReference type="ARBA" id="ARBA00022714"/>
    </source>
</evidence>
<dbReference type="Gene3D" id="3.90.380.10">
    <property type="entry name" value="Naphthalene 1,2-dioxygenase Alpha Subunit, Chain A, domain 1"/>
    <property type="match status" value="1"/>
</dbReference>
<dbReference type="AlphaFoldDB" id="A0A8E1WFR2"/>
<sequence length="401" mass="44108">MSMQWDLRSPELGYFDEGADLTDAATYRAVTLPFGQATAMPAVAYRSKTFVELENENIWTRSWVAIGLLQQIPNPGDLLPFTIGFHGVHVQRNKDGTISARMNRHQHGGCRFVPEQCRTGAQTKCSIASCNYTRDSDVMPATESGENTDLMYKFVGLVPEKLTPVKCDTWGSIIFVNLDPDCRPLGECFDLHNGESLAKFIAPLKLEFRQWVDFACNWKAAGSAFVDLGLRPPEDSASAISVEAMMGWGSKGDDGTPSVLGVMARGDEGCRLAWILPNTLIVFHADGVVVILLQANGASKSLCRVFALSSQFAPKEVDAAPFFASDLATLIAAARAHAENLHRDFAERGTSLRPDTTVDESPIERNYASYLLNGFLASKLTQKHHYHWSAPIMDAALTMRR</sequence>
<dbReference type="Proteomes" id="UP000532373">
    <property type="component" value="Unassembled WGS sequence"/>
</dbReference>
<dbReference type="InterPro" id="IPR017941">
    <property type="entry name" value="Rieske_2Fe-2S"/>
</dbReference>
<keyword evidence="5" id="KW-0411">Iron-sulfur</keyword>
<name>A0A8E1WFR2_9HYPH</name>
<dbReference type="PROSITE" id="PS51296">
    <property type="entry name" value="RIESKE"/>
    <property type="match status" value="1"/>
</dbReference>
<feature type="domain" description="Rieske" evidence="6">
    <location>
        <begin position="63"/>
        <end position="176"/>
    </location>
</feature>
<evidence type="ECO:0000256" key="2">
    <source>
        <dbReference type="ARBA" id="ARBA00022723"/>
    </source>
</evidence>
<dbReference type="InterPro" id="IPR036922">
    <property type="entry name" value="Rieske_2Fe-2S_sf"/>
</dbReference>
<evidence type="ECO:0000313" key="7">
    <source>
        <dbReference type="EMBL" id="MBB6468001.1"/>
    </source>
</evidence>
<dbReference type="InterPro" id="IPR001663">
    <property type="entry name" value="Rng_hydr_dOase-A"/>
</dbReference>
<dbReference type="GO" id="GO:0016491">
    <property type="term" value="F:oxidoreductase activity"/>
    <property type="evidence" value="ECO:0007669"/>
    <property type="project" value="UniProtKB-KW"/>
</dbReference>
<evidence type="ECO:0000256" key="4">
    <source>
        <dbReference type="ARBA" id="ARBA00023004"/>
    </source>
</evidence>
<evidence type="ECO:0000256" key="3">
    <source>
        <dbReference type="ARBA" id="ARBA00023002"/>
    </source>
</evidence>
<evidence type="ECO:0000313" key="8">
    <source>
        <dbReference type="Proteomes" id="UP000532373"/>
    </source>
</evidence>
<dbReference type="EMBL" id="JACHGI010000007">
    <property type="protein sequence ID" value="MBB6468001.1"/>
    <property type="molecule type" value="Genomic_DNA"/>
</dbReference>
<reference evidence="7 8" key="1">
    <citation type="submission" date="2020-08" db="EMBL/GenBank/DDBJ databases">
        <title>Genomic Encyclopedia of Type Strains, Phase IV (KMG-IV): sequencing the most valuable type-strain genomes for metagenomic binning, comparative biology and taxonomic classification.</title>
        <authorList>
            <person name="Goeker M."/>
        </authorList>
    </citation>
    <scope>NUCLEOTIDE SEQUENCE [LARGE SCALE GENOMIC DNA]</scope>
    <source>
        <strain evidence="7 8">DSM 17454</strain>
    </source>
</reference>
<dbReference type="Gene3D" id="2.102.10.10">
    <property type="entry name" value="Rieske [2Fe-2S] iron-sulphur domain"/>
    <property type="match status" value="1"/>
</dbReference>
<accession>A0A8E1WFR2</accession>
<dbReference type="PANTHER" id="PTHR43756:SF5">
    <property type="entry name" value="CHOLINE MONOOXYGENASE, CHLOROPLASTIC"/>
    <property type="match status" value="1"/>
</dbReference>